<evidence type="ECO:0000313" key="6">
    <source>
        <dbReference type="EMBL" id="RWS03710.1"/>
    </source>
</evidence>
<dbReference type="Proteomes" id="UP000285301">
    <property type="component" value="Unassembled WGS sequence"/>
</dbReference>
<evidence type="ECO:0000259" key="5">
    <source>
        <dbReference type="PROSITE" id="PS50178"/>
    </source>
</evidence>
<feature type="non-terminal residue" evidence="6">
    <location>
        <position position="1"/>
    </location>
</feature>
<dbReference type="PANTHER" id="PTHR46624">
    <property type="entry name" value="AGAP002036-PA"/>
    <property type="match status" value="1"/>
</dbReference>
<organism evidence="6 7">
    <name type="scientific">Dinothrombium tinctorium</name>
    <dbReference type="NCBI Taxonomy" id="1965070"/>
    <lineage>
        <taxon>Eukaryota</taxon>
        <taxon>Metazoa</taxon>
        <taxon>Ecdysozoa</taxon>
        <taxon>Arthropoda</taxon>
        <taxon>Chelicerata</taxon>
        <taxon>Arachnida</taxon>
        <taxon>Acari</taxon>
        <taxon>Acariformes</taxon>
        <taxon>Trombidiformes</taxon>
        <taxon>Prostigmata</taxon>
        <taxon>Anystina</taxon>
        <taxon>Parasitengona</taxon>
        <taxon>Trombidioidea</taxon>
        <taxon>Trombidiidae</taxon>
        <taxon>Dinothrombium</taxon>
    </lineage>
</organism>
<dbReference type="Gene3D" id="3.30.40.10">
    <property type="entry name" value="Zinc/RING finger domain, C3HC4 (zinc finger)"/>
    <property type="match status" value="1"/>
</dbReference>
<dbReference type="GO" id="GO:0005547">
    <property type="term" value="F:phosphatidylinositol-3,4,5-trisphosphate binding"/>
    <property type="evidence" value="ECO:0007669"/>
    <property type="project" value="TreeGrafter"/>
</dbReference>
<name>A0A443QL09_9ACAR</name>
<dbReference type="GO" id="GO:0140042">
    <property type="term" value="P:lipid droplet formation"/>
    <property type="evidence" value="ECO:0007669"/>
    <property type="project" value="TreeGrafter"/>
</dbReference>
<dbReference type="InterPro" id="IPR017455">
    <property type="entry name" value="Znf_FYVE-rel"/>
</dbReference>
<dbReference type="GO" id="GO:0008270">
    <property type="term" value="F:zinc ion binding"/>
    <property type="evidence" value="ECO:0007669"/>
    <property type="project" value="UniProtKB-KW"/>
</dbReference>
<protein>
    <submittedName>
        <fullName evidence="6">Zinc finger FYVE domain-containing protein 1-like protein</fullName>
    </submittedName>
</protein>
<dbReference type="Gene3D" id="3.40.50.300">
    <property type="entry name" value="P-loop containing nucleotide triphosphate hydrolases"/>
    <property type="match status" value="1"/>
</dbReference>
<dbReference type="SUPFAM" id="SSF57903">
    <property type="entry name" value="FYVE/PHD zinc finger"/>
    <property type="match status" value="1"/>
</dbReference>
<dbReference type="GO" id="GO:0043325">
    <property type="term" value="F:phosphatidylinositol-3,4-bisphosphate binding"/>
    <property type="evidence" value="ECO:0007669"/>
    <property type="project" value="TreeGrafter"/>
</dbReference>
<dbReference type="SUPFAM" id="SSF57184">
    <property type="entry name" value="Growth factor receptor domain"/>
    <property type="match status" value="1"/>
</dbReference>
<dbReference type="InterPro" id="IPR013083">
    <property type="entry name" value="Znf_RING/FYVE/PHD"/>
</dbReference>
<evidence type="ECO:0000256" key="2">
    <source>
        <dbReference type="ARBA" id="ARBA00022771"/>
    </source>
</evidence>
<reference evidence="6 7" key="1">
    <citation type="journal article" date="2018" name="Gigascience">
        <title>Genomes of trombidid mites reveal novel predicted allergens and laterally-transferred genes associated with secondary metabolism.</title>
        <authorList>
            <person name="Dong X."/>
            <person name="Chaisiri K."/>
            <person name="Xia D."/>
            <person name="Armstrong S.D."/>
            <person name="Fang Y."/>
            <person name="Donnelly M.J."/>
            <person name="Kadowaki T."/>
            <person name="McGarry J.W."/>
            <person name="Darby A.C."/>
            <person name="Makepeace B.L."/>
        </authorList>
    </citation>
    <scope>NUCLEOTIDE SEQUENCE [LARGE SCALE GENOMIC DNA]</scope>
    <source>
        <strain evidence="6">UoL-WK</strain>
    </source>
</reference>
<evidence type="ECO:0000256" key="1">
    <source>
        <dbReference type="ARBA" id="ARBA00022723"/>
    </source>
</evidence>
<evidence type="ECO:0000256" key="3">
    <source>
        <dbReference type="ARBA" id="ARBA00022833"/>
    </source>
</evidence>
<feature type="domain" description="FYVE-type" evidence="5">
    <location>
        <begin position="635"/>
        <end position="696"/>
    </location>
</feature>
<dbReference type="OrthoDB" id="68108at2759"/>
<dbReference type="SMART" id="SM00064">
    <property type="entry name" value="FYVE"/>
    <property type="match status" value="1"/>
</dbReference>
<keyword evidence="2 4" id="KW-0863">Zinc-finger</keyword>
<proteinExistence type="predicted"/>
<gene>
    <name evidence="6" type="ORF">B4U79_10486</name>
</gene>
<dbReference type="InterPro" id="IPR009030">
    <property type="entry name" value="Growth_fac_rcpt_cys_sf"/>
</dbReference>
<dbReference type="GO" id="GO:0005545">
    <property type="term" value="F:1-phosphatidylinositol binding"/>
    <property type="evidence" value="ECO:0007669"/>
    <property type="project" value="TreeGrafter"/>
</dbReference>
<dbReference type="InterPro" id="IPR042427">
    <property type="entry name" value="ZFYV1"/>
</dbReference>
<keyword evidence="1" id="KW-0479">Metal-binding</keyword>
<dbReference type="PANTHER" id="PTHR46624:SF4">
    <property type="entry name" value="FYVE-TYPE DOMAIN-CONTAINING PROTEIN"/>
    <property type="match status" value="1"/>
</dbReference>
<comment type="caution">
    <text evidence="6">The sequence shown here is derived from an EMBL/GenBank/DDBJ whole genome shotgun (WGS) entry which is preliminary data.</text>
</comment>
<dbReference type="STRING" id="1965070.A0A443QL09"/>
<evidence type="ECO:0000256" key="4">
    <source>
        <dbReference type="PROSITE-ProRule" id="PRU00091"/>
    </source>
</evidence>
<dbReference type="InterPro" id="IPR027417">
    <property type="entry name" value="P-loop_NTPase"/>
</dbReference>
<feature type="non-terminal residue" evidence="6">
    <location>
        <position position="765"/>
    </location>
</feature>
<keyword evidence="3" id="KW-0862">Zinc</keyword>
<keyword evidence="7" id="KW-1185">Reference proteome</keyword>
<dbReference type="SUPFAM" id="SSF52540">
    <property type="entry name" value="P-loop containing nucleoside triphosphate hydrolases"/>
    <property type="match status" value="1"/>
</dbReference>
<sequence>QKPEAVYLCAECASFQCSLCEELIHEKAQLAFHSRNQLQKPSESVLCQFKCEDRNFADLFCNDCNRNYCFECDSKFHYTINRKRHCRQEFDVRLNEDLSEDEFTSCPPFDYKSENTNYLEQRNNDVVLTIDDEIESNRSEQNMSTTLPDIAQLSLESQFESLNSHKADEGTAIMNLEEKDIDANKWNTSFLLIDEFENMQVSSSDEFCQKLSCSPSATVKVVSIFGNTGEGKSHTMNYTFFSGKEIFETSPAQHSCTIGIWVAYDPILKVIAVDTEGLLGVSKNNNRRTRLLLKVLAVSDIVIYRTRAERLHNDLFTFLGDASKAYMQHFSAELKAATQRCNLSCTLSDLGPVVVVFHETLHTDVLQRDETSNETPEDILRQRFQNSNLSIDAFSAVEYVGTRTVNPPTCFKDLRMALQNHLRNSTVRSARPPGVIFSALRHLNEKFSGDLERSVPSTFPDEYFTCCAKCLSCGNRCINSMNHVNEGISHKTAAKCKYQHQFDNRMLFCKVCYDRGEEIMVVPKASASNDPSWIGLAKYAWSGYVLECSNCGIIYRSRQYWYGNKDPWESTVRTEVQHVWPGETSQCQGTQNAAQRIVDGVNYFSETVSTISAKPSKMVSSWVADQIAPSYWIPNWRITHCGLCGKEFKELDQKHHCRACGGGFCENCSSRARPVPERGWGEAPVRVCDPCYHKGLSHQDIQSRHSDANVLAEEAECSNSDNAEVTARKVGEVLHSTLGTVVSAMDYPKGKMMDKRLGATRILGA</sequence>
<dbReference type="InterPro" id="IPR011011">
    <property type="entry name" value="Znf_FYVE_PHD"/>
</dbReference>
<dbReference type="EMBL" id="NCKU01006237">
    <property type="protein sequence ID" value="RWS03710.1"/>
    <property type="molecule type" value="Genomic_DNA"/>
</dbReference>
<dbReference type="CDD" id="cd19757">
    <property type="entry name" value="Bbox1"/>
    <property type="match status" value="1"/>
</dbReference>
<dbReference type="GO" id="GO:0005811">
    <property type="term" value="C:lipid droplet"/>
    <property type="evidence" value="ECO:0007669"/>
    <property type="project" value="TreeGrafter"/>
</dbReference>
<accession>A0A443QL09</accession>
<dbReference type="PROSITE" id="PS50178">
    <property type="entry name" value="ZF_FYVE"/>
    <property type="match status" value="1"/>
</dbReference>
<dbReference type="AlphaFoldDB" id="A0A443QL09"/>
<dbReference type="GO" id="GO:0032266">
    <property type="term" value="F:phosphatidylinositol-3-phosphate binding"/>
    <property type="evidence" value="ECO:0007669"/>
    <property type="project" value="TreeGrafter"/>
</dbReference>
<dbReference type="InterPro" id="IPR000306">
    <property type="entry name" value="Znf_FYVE"/>
</dbReference>
<dbReference type="Pfam" id="PF01363">
    <property type="entry name" value="FYVE"/>
    <property type="match status" value="1"/>
</dbReference>
<evidence type="ECO:0000313" key="7">
    <source>
        <dbReference type="Proteomes" id="UP000285301"/>
    </source>
</evidence>